<accession>A0A397SF01</accession>
<feature type="compositionally biased region" description="Polar residues" evidence="1">
    <location>
        <begin position="143"/>
        <end position="157"/>
    </location>
</feature>
<evidence type="ECO:0000256" key="1">
    <source>
        <dbReference type="SAM" id="MobiDB-lite"/>
    </source>
</evidence>
<organism evidence="2 3">
    <name type="scientific">Glomus cerebriforme</name>
    <dbReference type="NCBI Taxonomy" id="658196"/>
    <lineage>
        <taxon>Eukaryota</taxon>
        <taxon>Fungi</taxon>
        <taxon>Fungi incertae sedis</taxon>
        <taxon>Mucoromycota</taxon>
        <taxon>Glomeromycotina</taxon>
        <taxon>Glomeromycetes</taxon>
        <taxon>Glomerales</taxon>
        <taxon>Glomeraceae</taxon>
        <taxon>Glomus</taxon>
    </lineage>
</organism>
<feature type="non-terminal residue" evidence="2">
    <location>
        <position position="172"/>
    </location>
</feature>
<feature type="region of interest" description="Disordered" evidence="1">
    <location>
        <begin position="137"/>
        <end position="172"/>
    </location>
</feature>
<dbReference type="Proteomes" id="UP000265703">
    <property type="component" value="Unassembled WGS sequence"/>
</dbReference>
<keyword evidence="3" id="KW-1185">Reference proteome</keyword>
<dbReference type="OrthoDB" id="2356201at2759"/>
<proteinExistence type="predicted"/>
<dbReference type="EMBL" id="QKYT01000466">
    <property type="protein sequence ID" value="RIA84830.1"/>
    <property type="molecule type" value="Genomic_DNA"/>
</dbReference>
<gene>
    <name evidence="2" type="ORF">C1645_783319</name>
</gene>
<protein>
    <submittedName>
        <fullName evidence="2">Uncharacterized protein</fullName>
    </submittedName>
</protein>
<evidence type="ECO:0000313" key="3">
    <source>
        <dbReference type="Proteomes" id="UP000265703"/>
    </source>
</evidence>
<dbReference type="AlphaFoldDB" id="A0A397SF01"/>
<name>A0A397SF01_9GLOM</name>
<evidence type="ECO:0000313" key="2">
    <source>
        <dbReference type="EMBL" id="RIA84830.1"/>
    </source>
</evidence>
<reference evidence="2 3" key="1">
    <citation type="submission" date="2018-06" db="EMBL/GenBank/DDBJ databases">
        <title>Comparative genomics reveals the genomic features of Rhizophagus irregularis, R. cerebriforme, R. diaphanum and Gigaspora rosea, and their symbiotic lifestyle signature.</title>
        <authorList>
            <person name="Morin E."/>
            <person name="San Clemente H."/>
            <person name="Chen E.C.H."/>
            <person name="De La Providencia I."/>
            <person name="Hainaut M."/>
            <person name="Kuo A."/>
            <person name="Kohler A."/>
            <person name="Murat C."/>
            <person name="Tang N."/>
            <person name="Roy S."/>
            <person name="Loubradou J."/>
            <person name="Henrissat B."/>
            <person name="Grigoriev I.V."/>
            <person name="Corradi N."/>
            <person name="Roux C."/>
            <person name="Martin F.M."/>
        </authorList>
    </citation>
    <scope>NUCLEOTIDE SEQUENCE [LARGE SCALE GENOMIC DNA]</scope>
    <source>
        <strain evidence="2 3">DAOM 227022</strain>
    </source>
</reference>
<sequence>MGLFYTLNVGKGSRCIYWLPSVNYFIKIKDEKHHQIDYRPFGLHTMTLNENNNDEIMANIKRCTAKASVLERLISFVSVYYIVVGLSAGISMVTRPIVCERWPHIPSLFSWTIPALYIRIFSGDLVVRDPYEEFGEPPALVQDPNNMDNMENGNRRNQIIMDDISDDDKRQK</sequence>
<comment type="caution">
    <text evidence="2">The sequence shown here is derived from an EMBL/GenBank/DDBJ whole genome shotgun (WGS) entry which is preliminary data.</text>
</comment>